<accession>A0A8H3M5T0</accession>
<organism evidence="2 3">
    <name type="scientific">Rhizophagus clarus</name>
    <dbReference type="NCBI Taxonomy" id="94130"/>
    <lineage>
        <taxon>Eukaryota</taxon>
        <taxon>Fungi</taxon>
        <taxon>Fungi incertae sedis</taxon>
        <taxon>Mucoromycota</taxon>
        <taxon>Glomeromycotina</taxon>
        <taxon>Glomeromycetes</taxon>
        <taxon>Glomerales</taxon>
        <taxon>Glomeraceae</taxon>
        <taxon>Rhizophagus</taxon>
    </lineage>
</organism>
<comment type="caution">
    <text evidence="2">The sequence shown here is derived from an EMBL/GenBank/DDBJ whole genome shotgun (WGS) entry which is preliminary data.</text>
</comment>
<dbReference type="PANTHER" id="PTHR46564">
    <property type="entry name" value="TRANSPOSASE"/>
    <property type="match status" value="1"/>
</dbReference>
<feature type="domain" description="Tc1-like transposase DDE" evidence="1">
    <location>
        <begin position="54"/>
        <end position="193"/>
    </location>
</feature>
<dbReference type="Pfam" id="PF13358">
    <property type="entry name" value="DDE_3"/>
    <property type="match status" value="1"/>
</dbReference>
<dbReference type="InterPro" id="IPR036397">
    <property type="entry name" value="RNaseH_sf"/>
</dbReference>
<keyword evidence="2" id="KW-0238">DNA-binding</keyword>
<evidence type="ECO:0000313" key="2">
    <source>
        <dbReference type="EMBL" id="GET01199.1"/>
    </source>
</evidence>
<dbReference type="PANTHER" id="PTHR46564:SF1">
    <property type="entry name" value="TRANSPOSASE"/>
    <property type="match status" value="1"/>
</dbReference>
<evidence type="ECO:0000313" key="3">
    <source>
        <dbReference type="Proteomes" id="UP000615446"/>
    </source>
</evidence>
<sequence length="232" mass="27023">MQLINKRKDWFLDELVAEMAKRTLKVLKTATKKRSEILRANYILTIGTHYNPEQLIFLDESSKDERTLSRHYGYSPKNTHAIQKVVFLRGTKYTILPALSLDGILAVDIMVGSYNKERFCAFILSQVLPLMNLYPQKNSVLVMDNAVIHHNVELVRIIKSIGCKVVFLPLYSPDYNPIELAFSVIKSWLKKKELYRILFRSLFCFQLLLACEQVTPDMTKEFYKSSIYLIYL</sequence>
<dbReference type="Proteomes" id="UP000615446">
    <property type="component" value="Unassembled WGS sequence"/>
</dbReference>
<dbReference type="InterPro" id="IPR038717">
    <property type="entry name" value="Tc1-like_DDE_dom"/>
</dbReference>
<evidence type="ECO:0000259" key="1">
    <source>
        <dbReference type="Pfam" id="PF13358"/>
    </source>
</evidence>
<dbReference type="Gene3D" id="3.30.420.10">
    <property type="entry name" value="Ribonuclease H-like superfamily/Ribonuclease H"/>
    <property type="match status" value="1"/>
</dbReference>
<name>A0A8H3M5T0_9GLOM</name>
<gene>
    <name evidence="2" type="ORF">RCL2_002762000</name>
</gene>
<dbReference type="GO" id="GO:0003677">
    <property type="term" value="F:DNA binding"/>
    <property type="evidence" value="ECO:0007669"/>
    <property type="project" value="UniProtKB-KW"/>
</dbReference>
<dbReference type="OrthoDB" id="2266637at2759"/>
<dbReference type="EMBL" id="BLAL01000297">
    <property type="protein sequence ID" value="GET01199.1"/>
    <property type="molecule type" value="Genomic_DNA"/>
</dbReference>
<protein>
    <submittedName>
        <fullName evidence="2">Homeodomain-like protein</fullName>
    </submittedName>
</protein>
<reference evidence="2" key="1">
    <citation type="submission" date="2019-10" db="EMBL/GenBank/DDBJ databases">
        <title>Conservation and host-specific expression of non-tandemly repeated heterogenous ribosome RNA gene in arbuscular mycorrhizal fungi.</title>
        <authorList>
            <person name="Maeda T."/>
            <person name="Kobayashi Y."/>
            <person name="Nakagawa T."/>
            <person name="Ezawa T."/>
            <person name="Yamaguchi K."/>
            <person name="Bino T."/>
            <person name="Nishimoto Y."/>
            <person name="Shigenobu S."/>
            <person name="Kawaguchi M."/>
        </authorList>
    </citation>
    <scope>NUCLEOTIDE SEQUENCE</scope>
    <source>
        <strain evidence="2">HR1</strain>
    </source>
</reference>
<keyword evidence="2" id="KW-0371">Homeobox</keyword>
<dbReference type="AlphaFoldDB" id="A0A8H3M5T0"/>
<proteinExistence type="predicted"/>